<proteinExistence type="predicted"/>
<evidence type="ECO:0000313" key="2">
    <source>
        <dbReference type="EMBL" id="BAD53176.1"/>
    </source>
</evidence>
<reference evidence="2" key="1">
    <citation type="journal article" date="2002" name="Nature">
        <title>The genome sequence and structure of rice chromosome 1.</title>
        <authorList>
            <person name="Sasaki T."/>
            <person name="Matsumoto T."/>
            <person name="Yamamoto K."/>
            <person name="Sakata K."/>
            <person name="Baba T."/>
            <person name="Katayose Y."/>
            <person name="Wu J."/>
            <person name="Niimura Y."/>
            <person name="Cheng Z."/>
            <person name="Nagamura Y."/>
            <person name="Antonio B.A."/>
            <person name="Kanamori H."/>
            <person name="Hosokawa S."/>
            <person name="Masukawa M."/>
            <person name="Arikawa K."/>
            <person name="Chiden Y."/>
            <person name="Hayashi M."/>
            <person name="Okamoto M."/>
            <person name="Ando T."/>
            <person name="Aoki H."/>
            <person name="Arita K."/>
            <person name="Hamada M."/>
            <person name="Harada C."/>
            <person name="Hijishita S."/>
            <person name="Honda M."/>
            <person name="Ichikawa Y."/>
            <person name="Idonuma A."/>
            <person name="Iijima M."/>
            <person name="Ikeda M."/>
            <person name="Ikeno M."/>
            <person name="Itoh S."/>
            <person name="Itoh T."/>
            <person name="Itoh Y."/>
            <person name="Itoh Y."/>
            <person name="Iwabuchi A."/>
            <person name="Kamiya K."/>
            <person name="Karasawa W."/>
            <person name="Katagiri S."/>
            <person name="Kikuta A."/>
            <person name="Kobayashi N."/>
            <person name="Kono I."/>
            <person name="Machita K."/>
            <person name="Maehara T."/>
            <person name="Mizuno H."/>
            <person name="Mizubayashi T."/>
            <person name="Mukai Y."/>
            <person name="Nagasaki H."/>
            <person name="Nakashima M."/>
            <person name="Nakama Y."/>
            <person name="Nakamichi Y."/>
            <person name="Nakamura M."/>
            <person name="Namiki N."/>
            <person name="Negishi M."/>
            <person name="Ohta I."/>
            <person name="Ono N."/>
            <person name="Saji S."/>
            <person name="Sakai K."/>
            <person name="Shibata M."/>
            <person name="Shimokawa T."/>
            <person name="Shomura A."/>
            <person name="Song J."/>
            <person name="Takazaki Y."/>
            <person name="Terasawa K."/>
            <person name="Tsuji K."/>
            <person name="Waki K."/>
            <person name="Yamagata H."/>
            <person name="Yamane H."/>
            <person name="Yoshiki S."/>
            <person name="Yoshihara R."/>
            <person name="Yukawa K."/>
            <person name="Zhong H."/>
            <person name="Iwama H."/>
            <person name="Endo T."/>
            <person name="Ito H."/>
            <person name="Hahn J.H."/>
            <person name="Kim H.I."/>
            <person name="Eun M.Y."/>
            <person name="Yano M."/>
            <person name="Jiang J."/>
            <person name="Gojobori T."/>
        </authorList>
    </citation>
    <scope>NUCLEOTIDE SEQUENCE [LARGE SCALE GENOMIC DNA]</scope>
</reference>
<evidence type="ECO:0000256" key="1">
    <source>
        <dbReference type="SAM" id="MobiDB-lite"/>
    </source>
</evidence>
<feature type="region of interest" description="Disordered" evidence="1">
    <location>
        <begin position="145"/>
        <end position="164"/>
    </location>
</feature>
<dbReference type="AlphaFoldDB" id="Q5ZB67"/>
<name>Q5ZB67_ORYSJ</name>
<accession>Q5ZB67</accession>
<dbReference type="Proteomes" id="UP000817658">
    <property type="component" value="Chromosome 1"/>
</dbReference>
<organism evidence="2">
    <name type="scientific">Oryza sativa subsp. japonica</name>
    <name type="common">Rice</name>
    <dbReference type="NCBI Taxonomy" id="39947"/>
    <lineage>
        <taxon>Eukaryota</taxon>
        <taxon>Viridiplantae</taxon>
        <taxon>Streptophyta</taxon>
        <taxon>Embryophyta</taxon>
        <taxon>Tracheophyta</taxon>
        <taxon>Spermatophyta</taxon>
        <taxon>Magnoliopsida</taxon>
        <taxon>Liliopsida</taxon>
        <taxon>Poales</taxon>
        <taxon>Poaceae</taxon>
        <taxon>BOP clade</taxon>
        <taxon>Oryzoideae</taxon>
        <taxon>Oryzeae</taxon>
        <taxon>Oryzinae</taxon>
        <taxon>Oryza</taxon>
        <taxon>Oryza sativa</taxon>
    </lineage>
</organism>
<gene>
    <name evidence="2" type="primary">B1103C09.29</name>
</gene>
<protein>
    <submittedName>
        <fullName evidence="2">Uncharacterized protein</fullName>
    </submittedName>
</protein>
<sequence>MRKCGGANGINDGKQETISKRRLLGRADLVLTTISRGVVSGSGAPLTNGGEDGVCGQGKGGRTWWFAWTQFSSGHNVGQGFCDMILRALYPLRAIEGRNVELGLIWASCAVRRGCQAGAKRRGAEARPADAAAAAGGLAAGARVAKRGGRRGAQRCGGRRRGAR</sequence>
<dbReference type="EMBL" id="AP003333">
    <property type="protein sequence ID" value="BAD53176.1"/>
    <property type="molecule type" value="Genomic_DNA"/>
</dbReference>